<dbReference type="KEGG" id="aiq:Azoinq_13770"/>
<sequence>MSISLTSPVTAGAENPAARLNRDCLAAAPEAAALLRLLAAGAGPERAREAEQFWSALAQTHPHLFARTGVFVSETDLKAMAELVEVMEEVVALPAYRQQALAQAPGIAAFEPGSAGVFLGYDFHLSDQGPRLIEINTNAGGALLCARLAHNADPRAWGGCPEGKAARPLVSDGAALEAKLVSMFQREWSLFKVAGGLNRPLRTIAIVDDAPESQFLAPEFHLFKNLFENWGWRALVVDGAALSWDGEKLRAGAQVIDLVYNRLTDFFLEQPAHAALRQAYLARAVALTPNPRAYALYGDKRHLTLLSDGERLAELGVPEACRQVLLARIPRTVAVTPEAGERFWQERKQWFFKPATGFGSRAAYRGDKLTKRVFGEILAGNYVAQALVPPSERRIGAGEEGASLKLDVRNYAYNGQVQLVAARLYQGQTTNFRTPGGGFGPVFGVGELPAEA</sequence>
<reference evidence="1" key="1">
    <citation type="submission" date="2020-11" db="EMBL/GenBank/DDBJ databases">
        <title>Azospira inquinata sp. nov.</title>
        <authorList>
            <person name="Moe W.M."/>
            <person name="Mikes M.C."/>
        </authorList>
    </citation>
    <scope>NUCLEOTIDE SEQUENCE</scope>
    <source>
        <strain evidence="1">Azo-3</strain>
    </source>
</reference>
<organism evidence="1 2">
    <name type="scientific">Azospira inquinata</name>
    <dbReference type="NCBI Taxonomy" id="2785627"/>
    <lineage>
        <taxon>Bacteria</taxon>
        <taxon>Pseudomonadati</taxon>
        <taxon>Pseudomonadota</taxon>
        <taxon>Betaproteobacteria</taxon>
        <taxon>Rhodocyclales</taxon>
        <taxon>Rhodocyclaceae</taxon>
        <taxon>Azospira</taxon>
    </lineage>
</organism>
<keyword evidence="2" id="KW-1185">Reference proteome</keyword>
<protein>
    <recommendedName>
        <fullName evidence="3">Circularly permuted type 2 ATP-grasp protein</fullName>
    </recommendedName>
</protein>
<dbReference type="Proteomes" id="UP000683428">
    <property type="component" value="Chromosome"/>
</dbReference>
<evidence type="ECO:0000313" key="2">
    <source>
        <dbReference type="Proteomes" id="UP000683428"/>
    </source>
</evidence>
<evidence type="ECO:0008006" key="3">
    <source>
        <dbReference type="Google" id="ProtNLM"/>
    </source>
</evidence>
<dbReference type="RefSeq" id="WP_216128332.1">
    <property type="nucleotide sequence ID" value="NZ_CP064782.1"/>
</dbReference>
<name>A0A975XUK2_9RHOO</name>
<evidence type="ECO:0000313" key="1">
    <source>
        <dbReference type="EMBL" id="QWT48874.1"/>
    </source>
</evidence>
<proteinExistence type="predicted"/>
<gene>
    <name evidence="1" type="ORF">Azoinq_13770</name>
</gene>
<accession>A0A975XUK2</accession>
<dbReference type="AlphaFoldDB" id="A0A975XUK2"/>
<dbReference type="EMBL" id="CP064782">
    <property type="protein sequence ID" value="QWT48874.1"/>
    <property type="molecule type" value="Genomic_DNA"/>
</dbReference>